<proteinExistence type="predicted"/>
<dbReference type="AlphaFoldDB" id="A0A926KV20"/>
<gene>
    <name evidence="1" type="ORF">ICC18_27555</name>
</gene>
<comment type="caution">
    <text evidence="1">The sequence shown here is derived from an EMBL/GenBank/DDBJ whole genome shotgun (WGS) entry which is preliminary data.</text>
</comment>
<dbReference type="EMBL" id="JACVVD010000013">
    <property type="protein sequence ID" value="MBD0383838.1"/>
    <property type="molecule type" value="Genomic_DNA"/>
</dbReference>
<evidence type="ECO:0000313" key="2">
    <source>
        <dbReference type="Proteomes" id="UP000650466"/>
    </source>
</evidence>
<name>A0A926KV20_9BACL</name>
<dbReference type="RefSeq" id="WP_188177617.1">
    <property type="nucleotide sequence ID" value="NZ_JACVVD010000013.1"/>
</dbReference>
<keyword evidence="2" id="KW-1185">Reference proteome</keyword>
<protein>
    <submittedName>
        <fullName evidence="1">Uncharacterized protein</fullName>
    </submittedName>
</protein>
<accession>A0A926KV20</accession>
<evidence type="ECO:0000313" key="1">
    <source>
        <dbReference type="EMBL" id="MBD0383838.1"/>
    </source>
</evidence>
<organism evidence="1 2">
    <name type="scientific">Paenibacillus sedimenti</name>
    <dbReference type="NCBI Taxonomy" id="2770274"/>
    <lineage>
        <taxon>Bacteria</taxon>
        <taxon>Bacillati</taxon>
        <taxon>Bacillota</taxon>
        <taxon>Bacilli</taxon>
        <taxon>Bacillales</taxon>
        <taxon>Paenibacillaceae</taxon>
        <taxon>Paenibacillus</taxon>
    </lineage>
</organism>
<dbReference type="Proteomes" id="UP000650466">
    <property type="component" value="Unassembled WGS sequence"/>
</dbReference>
<sequence>MNESEFILVGATTKASEQFIYYLKFKGLPFAVVTNNKQEQQHLSEIGADHAIVLDTTEHETWIAPKYRIGKIFLFESSLSLCCRYLQIIRKWSSKPVYVITERDNARFIYKGLGADHVIYSKTGNVSFLLD</sequence>
<reference evidence="1" key="1">
    <citation type="submission" date="2020-09" db="EMBL/GenBank/DDBJ databases">
        <title>Draft Genome Sequence of Paenibacillus sp. WST5.</title>
        <authorList>
            <person name="Bao Z."/>
        </authorList>
    </citation>
    <scope>NUCLEOTIDE SEQUENCE</scope>
    <source>
        <strain evidence="1">WST5</strain>
    </source>
</reference>